<feature type="region of interest" description="Disordered" evidence="1">
    <location>
        <begin position="37"/>
        <end position="76"/>
    </location>
</feature>
<feature type="compositionally biased region" description="Low complexity" evidence="1">
    <location>
        <begin position="41"/>
        <end position="62"/>
    </location>
</feature>
<evidence type="ECO:0000256" key="1">
    <source>
        <dbReference type="SAM" id="MobiDB-lite"/>
    </source>
</evidence>
<organism evidence="2">
    <name type="scientific">Cucumis melo</name>
    <name type="common">Muskmelon</name>
    <dbReference type="NCBI Taxonomy" id="3656"/>
    <lineage>
        <taxon>Eukaryota</taxon>
        <taxon>Viridiplantae</taxon>
        <taxon>Streptophyta</taxon>
        <taxon>Embryophyta</taxon>
        <taxon>Tracheophyta</taxon>
        <taxon>Spermatophyta</taxon>
        <taxon>Magnoliopsida</taxon>
        <taxon>eudicotyledons</taxon>
        <taxon>Gunneridae</taxon>
        <taxon>Pentapetalae</taxon>
        <taxon>rosids</taxon>
        <taxon>fabids</taxon>
        <taxon>Cucurbitales</taxon>
        <taxon>Cucurbitaceae</taxon>
        <taxon>Benincaseae</taxon>
        <taxon>Cucumis</taxon>
    </lineage>
</organism>
<dbReference type="Pfam" id="PF05340">
    <property type="entry name" value="DUF740"/>
    <property type="match status" value="1"/>
</dbReference>
<sequence length="152" mass="16962">MGKSESAKECKRHPNYNLLPGICPSCLREKLQQFHQSPNYSDSQSTFSSPSSSSSDFFFSADSSRRHRRHHHRRNASEFVTGSMAVDLLADKLKKSGSIRISADGSTGAGVKGKKKLGFWSRGRRRVCSCNELKKKKKKKKKMNPNGEGLVS</sequence>
<evidence type="ECO:0008006" key="3">
    <source>
        <dbReference type="Google" id="ProtNLM"/>
    </source>
</evidence>
<feature type="compositionally biased region" description="Basic residues" evidence="1">
    <location>
        <begin position="134"/>
        <end position="143"/>
    </location>
</feature>
<proteinExistence type="predicted"/>
<name>A0A9I9DET3_CUCME</name>
<dbReference type="PANTHER" id="PTHR34046">
    <property type="entry name" value="OS06G0218800 PROTEIN"/>
    <property type="match status" value="1"/>
</dbReference>
<dbReference type="EnsemblPlants" id="MELO3C017596.2.1">
    <property type="protein sequence ID" value="MELO3C017596.2.1"/>
    <property type="gene ID" value="MELO3C017596.2"/>
</dbReference>
<feature type="region of interest" description="Disordered" evidence="1">
    <location>
        <begin position="130"/>
        <end position="152"/>
    </location>
</feature>
<feature type="compositionally biased region" description="Basic residues" evidence="1">
    <location>
        <begin position="65"/>
        <end position="74"/>
    </location>
</feature>
<dbReference type="InterPro" id="IPR008004">
    <property type="entry name" value="OCTOPUS-like"/>
</dbReference>
<protein>
    <recommendedName>
        <fullName evidence="3">DUF740 domain-containing protein</fullName>
    </recommendedName>
</protein>
<dbReference type="AlphaFoldDB" id="A0A9I9DET3"/>
<evidence type="ECO:0000313" key="2">
    <source>
        <dbReference type="EnsemblPlants" id="MELO3C017596.2.1"/>
    </source>
</evidence>
<dbReference type="PANTHER" id="PTHR34046:SF19">
    <property type="entry name" value="RAPIDLY ELICITED PROTEIN, PUTATIVE-RELATED"/>
    <property type="match status" value="1"/>
</dbReference>
<accession>A0A9I9DET3</accession>
<reference evidence="2" key="1">
    <citation type="submission" date="2023-03" db="UniProtKB">
        <authorList>
            <consortium name="EnsemblPlants"/>
        </authorList>
    </citation>
    <scope>IDENTIFICATION</scope>
</reference>
<dbReference type="Gramene" id="MELO3C017596.2.1">
    <property type="protein sequence ID" value="MELO3C017596.2.1"/>
    <property type="gene ID" value="MELO3C017596.2"/>
</dbReference>